<keyword evidence="3" id="KW-1185">Reference proteome</keyword>
<evidence type="ECO:0000313" key="3">
    <source>
        <dbReference type="Proteomes" id="UP000028990"/>
    </source>
</evidence>
<dbReference type="AlphaFoldDB" id="A0A091DBI2"/>
<gene>
    <name evidence="2" type="ORF">H920_18442</name>
</gene>
<feature type="region of interest" description="Disordered" evidence="1">
    <location>
        <begin position="1"/>
        <end position="38"/>
    </location>
</feature>
<protein>
    <submittedName>
        <fullName evidence="2">Uncharacterized protein</fullName>
    </submittedName>
</protein>
<evidence type="ECO:0000256" key="1">
    <source>
        <dbReference type="SAM" id="MobiDB-lite"/>
    </source>
</evidence>
<accession>A0A091DBI2</accession>
<feature type="compositionally biased region" description="Polar residues" evidence="1">
    <location>
        <begin position="7"/>
        <end position="24"/>
    </location>
</feature>
<evidence type="ECO:0000313" key="2">
    <source>
        <dbReference type="EMBL" id="KFO20156.1"/>
    </source>
</evidence>
<proteinExistence type="predicted"/>
<feature type="region of interest" description="Disordered" evidence="1">
    <location>
        <begin position="79"/>
        <end position="100"/>
    </location>
</feature>
<dbReference type="Proteomes" id="UP000028990">
    <property type="component" value="Unassembled WGS sequence"/>
</dbReference>
<reference evidence="2 3" key="1">
    <citation type="submission" date="2013-11" db="EMBL/GenBank/DDBJ databases">
        <title>The Damaraland mole rat (Fukomys damarensis) genome and evolution of African mole rats.</title>
        <authorList>
            <person name="Gladyshev V.N."/>
            <person name="Fang X."/>
        </authorList>
    </citation>
    <scope>NUCLEOTIDE SEQUENCE [LARGE SCALE GENOMIC DNA]</scope>
    <source>
        <tissue evidence="2">Liver</tissue>
    </source>
</reference>
<dbReference type="EMBL" id="KN124851">
    <property type="protein sequence ID" value="KFO20156.1"/>
    <property type="molecule type" value="Genomic_DNA"/>
</dbReference>
<organism evidence="2 3">
    <name type="scientific">Fukomys damarensis</name>
    <name type="common">Damaraland mole rat</name>
    <name type="synonym">Cryptomys damarensis</name>
    <dbReference type="NCBI Taxonomy" id="885580"/>
    <lineage>
        <taxon>Eukaryota</taxon>
        <taxon>Metazoa</taxon>
        <taxon>Chordata</taxon>
        <taxon>Craniata</taxon>
        <taxon>Vertebrata</taxon>
        <taxon>Euteleostomi</taxon>
        <taxon>Mammalia</taxon>
        <taxon>Eutheria</taxon>
        <taxon>Euarchontoglires</taxon>
        <taxon>Glires</taxon>
        <taxon>Rodentia</taxon>
        <taxon>Hystricomorpha</taxon>
        <taxon>Bathyergidae</taxon>
        <taxon>Fukomys</taxon>
    </lineage>
</organism>
<sequence length="121" mass="13559">MFAVHSSDVQSSSCQKTDSPTSRMYSGYQRPPGSEQSHQILASYLGHRSLKEPCEKGPPRVLEPLNDVVLIEGVLRDRRRHHHDADHSPGHIGGHVRGQRQVRSVVKRLGMDQNFTRVDAA</sequence>
<name>A0A091DBI2_FUKDA</name>